<dbReference type="InterPro" id="IPR050107">
    <property type="entry name" value="ABC_carbohydrate_import_ATPase"/>
</dbReference>
<name>A0A645ACT7_9ZZZZ</name>
<accession>A0A645ACT7</accession>
<protein>
    <submittedName>
        <fullName evidence="5">Xylose import ATP-binding protein XylG</fullName>
        <ecNumber evidence="5">3.6.3.17</ecNumber>
    </submittedName>
</protein>
<keyword evidence="5" id="KW-0378">Hydrolase</keyword>
<dbReference type="Gene3D" id="3.40.50.300">
    <property type="entry name" value="P-loop containing nucleotide triphosphate hydrolases"/>
    <property type="match status" value="1"/>
</dbReference>
<keyword evidence="1" id="KW-0813">Transport</keyword>
<gene>
    <name evidence="5" type="primary">xylG_18</name>
    <name evidence="5" type="ORF">SDC9_95389</name>
</gene>
<proteinExistence type="predicted"/>
<evidence type="ECO:0000313" key="5">
    <source>
        <dbReference type="EMBL" id="MPM48663.1"/>
    </source>
</evidence>
<sequence>MIFDEPTRGIDIASKVEIYQLMNELKKQGIAVLFVSSEMPEILGFSDRIVVMCDGRITGSLLQEEATQEKILELATRFENKFAL</sequence>
<dbReference type="GO" id="GO:0005524">
    <property type="term" value="F:ATP binding"/>
    <property type="evidence" value="ECO:0007669"/>
    <property type="project" value="UniProtKB-KW"/>
</dbReference>
<reference evidence="5" key="1">
    <citation type="submission" date="2019-08" db="EMBL/GenBank/DDBJ databases">
        <authorList>
            <person name="Kucharzyk K."/>
            <person name="Murdoch R.W."/>
            <person name="Higgins S."/>
            <person name="Loffler F."/>
        </authorList>
    </citation>
    <scope>NUCLEOTIDE SEQUENCE</scope>
</reference>
<dbReference type="PANTHER" id="PTHR43790">
    <property type="entry name" value="CARBOHYDRATE TRANSPORT ATP-BINDING PROTEIN MG119-RELATED"/>
    <property type="match status" value="1"/>
</dbReference>
<organism evidence="5">
    <name type="scientific">bioreactor metagenome</name>
    <dbReference type="NCBI Taxonomy" id="1076179"/>
    <lineage>
        <taxon>unclassified sequences</taxon>
        <taxon>metagenomes</taxon>
        <taxon>ecological metagenomes</taxon>
    </lineage>
</organism>
<keyword evidence="4 5" id="KW-0067">ATP-binding</keyword>
<evidence type="ECO:0000256" key="4">
    <source>
        <dbReference type="ARBA" id="ARBA00022840"/>
    </source>
</evidence>
<dbReference type="InterPro" id="IPR027417">
    <property type="entry name" value="P-loop_NTPase"/>
</dbReference>
<keyword evidence="2" id="KW-0677">Repeat</keyword>
<comment type="caution">
    <text evidence="5">The sequence shown here is derived from an EMBL/GenBank/DDBJ whole genome shotgun (WGS) entry which is preliminary data.</text>
</comment>
<dbReference type="EC" id="3.6.3.17" evidence="5"/>
<dbReference type="SUPFAM" id="SSF52540">
    <property type="entry name" value="P-loop containing nucleoside triphosphate hydrolases"/>
    <property type="match status" value="1"/>
</dbReference>
<evidence type="ECO:0000256" key="3">
    <source>
        <dbReference type="ARBA" id="ARBA00022741"/>
    </source>
</evidence>
<keyword evidence="3" id="KW-0547">Nucleotide-binding</keyword>
<evidence type="ECO:0000256" key="2">
    <source>
        <dbReference type="ARBA" id="ARBA00022737"/>
    </source>
</evidence>
<dbReference type="EMBL" id="VSSQ01012198">
    <property type="protein sequence ID" value="MPM48663.1"/>
    <property type="molecule type" value="Genomic_DNA"/>
</dbReference>
<evidence type="ECO:0000256" key="1">
    <source>
        <dbReference type="ARBA" id="ARBA00022448"/>
    </source>
</evidence>
<dbReference type="GO" id="GO:0016787">
    <property type="term" value="F:hydrolase activity"/>
    <property type="evidence" value="ECO:0007669"/>
    <property type="project" value="UniProtKB-KW"/>
</dbReference>
<dbReference type="PANTHER" id="PTHR43790:SF9">
    <property type="entry name" value="GALACTOFURANOSE TRANSPORTER ATP-BINDING PROTEIN YTFR"/>
    <property type="match status" value="1"/>
</dbReference>
<dbReference type="AlphaFoldDB" id="A0A645ACT7"/>